<name>A0ABT1WEZ7_9BURK</name>
<evidence type="ECO:0000313" key="2">
    <source>
        <dbReference type="Proteomes" id="UP001204142"/>
    </source>
</evidence>
<dbReference type="Gene3D" id="3.30.420.40">
    <property type="match status" value="1"/>
</dbReference>
<sequence>MRIPLPSALLQFSNWSRSRTRTALSICVDESSVRWVCGRVATRGGVYRFESIHASGRESMALALQTAEGDLNGELMTTLLRRVIGSLGQATPKPEGVVIGLPDNWVYFGEIQTRQDDSEQSIRFQIEDLLDTVVGDAAVSMAYDWQTKAMLNDGSMSLAVAGIDQRYIAQVQQACKQLKLECFGVTANTLAGLNGYLQTLRDQADAADGTILLHGQLWAHRIALRVYSEGLLLHESADASEEGFSAVQAVSAMEKLVSIWSRDHAASDALPPRLILGGELMASKGVEVIVRRSAVLSALWVNSPPRRELQAHWHEDVMPFGALEALPCA</sequence>
<proteinExistence type="predicted"/>
<dbReference type="RefSeq" id="WP_256762994.1">
    <property type="nucleotide sequence ID" value="NZ_JANIGO010000001.1"/>
</dbReference>
<dbReference type="Gene3D" id="3.30.1490.300">
    <property type="match status" value="1"/>
</dbReference>
<keyword evidence="2" id="KW-1185">Reference proteome</keyword>
<gene>
    <name evidence="1" type="ORF">NQT62_02515</name>
</gene>
<accession>A0ABT1WEZ7</accession>
<comment type="caution">
    <text evidence="1">The sequence shown here is derived from an EMBL/GenBank/DDBJ whole genome shotgun (WGS) entry which is preliminary data.</text>
</comment>
<organism evidence="1 2">
    <name type="scientific">Limnobacter humi</name>
    <dbReference type="NCBI Taxonomy" id="1778671"/>
    <lineage>
        <taxon>Bacteria</taxon>
        <taxon>Pseudomonadati</taxon>
        <taxon>Pseudomonadota</taxon>
        <taxon>Betaproteobacteria</taxon>
        <taxon>Burkholderiales</taxon>
        <taxon>Burkholderiaceae</taxon>
        <taxon>Limnobacter</taxon>
    </lineage>
</organism>
<evidence type="ECO:0000313" key="1">
    <source>
        <dbReference type="EMBL" id="MCQ8895312.1"/>
    </source>
</evidence>
<protein>
    <submittedName>
        <fullName evidence="1">Uncharacterized protein</fullName>
    </submittedName>
</protein>
<dbReference type="EMBL" id="JANIGO010000001">
    <property type="protein sequence ID" value="MCQ8895312.1"/>
    <property type="molecule type" value="Genomic_DNA"/>
</dbReference>
<reference evidence="1 2" key="1">
    <citation type="submission" date="2022-07" db="EMBL/GenBank/DDBJ databases">
        <authorList>
            <person name="Xamxidin M."/>
            <person name="Wu M."/>
        </authorList>
    </citation>
    <scope>NUCLEOTIDE SEQUENCE [LARGE SCALE GENOMIC DNA]</scope>
    <source>
        <strain evidence="1 2">NBRC 111650</strain>
    </source>
</reference>
<dbReference type="Proteomes" id="UP001204142">
    <property type="component" value="Unassembled WGS sequence"/>
</dbReference>